<reference evidence="1 2" key="1">
    <citation type="submission" date="2018-07" db="EMBL/GenBank/DDBJ databases">
        <title>a novel species of Sphingomonas isolated from the rhizosphere soil of Araceae plant.</title>
        <authorList>
            <person name="Zhiyong W."/>
            <person name="Qinglan Z."/>
            <person name="Zhiwei F."/>
            <person name="Ding X."/>
            <person name="Gejiao W."/>
            <person name="Shixue Z."/>
        </authorList>
    </citation>
    <scope>NUCLEOTIDE SEQUENCE [LARGE SCALE GENOMIC DNA]</scope>
    <source>
        <strain evidence="1 2">WZY 27</strain>
    </source>
</reference>
<dbReference type="AlphaFoldDB" id="A0A369VQL2"/>
<gene>
    <name evidence="1" type="ORF">DVW87_13870</name>
</gene>
<protein>
    <recommendedName>
        <fullName evidence="3">ATP-binding protein</fullName>
    </recommendedName>
</protein>
<proteinExistence type="predicted"/>
<comment type="caution">
    <text evidence="1">The sequence shown here is derived from an EMBL/GenBank/DDBJ whole genome shotgun (WGS) entry which is preliminary data.</text>
</comment>
<dbReference type="Proteomes" id="UP000253918">
    <property type="component" value="Unassembled WGS sequence"/>
</dbReference>
<dbReference type="EMBL" id="QQNB01000003">
    <property type="protein sequence ID" value="RDE04674.1"/>
    <property type="molecule type" value="Genomic_DNA"/>
</dbReference>
<sequence>MNLRRYFLRQPVLRACELFRNAYLRDKRDVILDFSRTRLIQADAMLVLVAEVDRAMRMGLTKQVIRCKLPNGVDQESQIVCEVLEQVELLKRIGQQSPAAKRQDNDFHESVRHWRYATGTRVDEKPGDVLDQHEGRISEGLMTGVQTGLSEALVNSLHHAYRADRLDGCAPFNERRWWMFTREANGLLDVLVCDLGIGIPRSLPLSWDRNLLKKLMGIFGKSSPDVASIQMALILGETSTGEVNRGKGLPQIWNATRTSSAGSVGILSGKAYVGYDVASGEEFSGSYESSLLGTLVNWTFPVDAADAVDG</sequence>
<keyword evidence="2" id="KW-1185">Reference proteome</keyword>
<evidence type="ECO:0000313" key="1">
    <source>
        <dbReference type="EMBL" id="RDE04674.1"/>
    </source>
</evidence>
<accession>A0A369VQL2</accession>
<dbReference type="OrthoDB" id="7605169at2"/>
<evidence type="ECO:0008006" key="3">
    <source>
        <dbReference type="Google" id="ProtNLM"/>
    </source>
</evidence>
<organism evidence="1 2">
    <name type="scientific">Sphingomonas aracearum</name>
    <dbReference type="NCBI Taxonomy" id="2283317"/>
    <lineage>
        <taxon>Bacteria</taxon>
        <taxon>Pseudomonadati</taxon>
        <taxon>Pseudomonadota</taxon>
        <taxon>Alphaproteobacteria</taxon>
        <taxon>Sphingomonadales</taxon>
        <taxon>Sphingomonadaceae</taxon>
        <taxon>Sphingomonas</taxon>
    </lineage>
</organism>
<evidence type="ECO:0000313" key="2">
    <source>
        <dbReference type="Proteomes" id="UP000253918"/>
    </source>
</evidence>
<dbReference type="RefSeq" id="WP_114688410.1">
    <property type="nucleotide sequence ID" value="NZ_QQNB01000003.1"/>
</dbReference>
<name>A0A369VQL2_9SPHN</name>